<dbReference type="OrthoDB" id="288590at2759"/>
<evidence type="ECO:0000313" key="9">
    <source>
        <dbReference type="RefSeq" id="XP_022748986.1"/>
    </source>
</evidence>
<dbReference type="PROSITE" id="PS51471">
    <property type="entry name" value="FE2OG_OXY"/>
    <property type="match status" value="1"/>
</dbReference>
<evidence type="ECO:0000256" key="5">
    <source>
        <dbReference type="ARBA" id="ARBA00023004"/>
    </source>
</evidence>
<dbReference type="GO" id="GO:0046872">
    <property type="term" value="F:metal ion binding"/>
    <property type="evidence" value="ECO:0007669"/>
    <property type="project" value="UniProtKB-KW"/>
</dbReference>
<dbReference type="Proteomes" id="UP000515121">
    <property type="component" value="Unplaced"/>
</dbReference>
<dbReference type="RefSeq" id="XP_022748986.1">
    <property type="nucleotide sequence ID" value="XM_022893251.1"/>
</dbReference>
<accession>A0A6P5Z985</accession>
<comment type="cofactor">
    <cofactor evidence="1">
        <name>Fe cation</name>
        <dbReference type="ChEBI" id="CHEBI:24875"/>
    </cofactor>
</comment>
<dbReference type="InterPro" id="IPR005123">
    <property type="entry name" value="Oxoglu/Fe-dep_dioxygenase_dom"/>
</dbReference>
<evidence type="ECO:0000256" key="4">
    <source>
        <dbReference type="ARBA" id="ARBA00023002"/>
    </source>
</evidence>
<name>A0A6P5Z985_DURZI</name>
<dbReference type="PANTHER" id="PTHR10209:SF854">
    <property type="entry name" value="1-AMINOCYCLOPROPANE-1-CARBOXYLATE OXIDASE HOMOLOG 1-LIKE"/>
    <property type="match status" value="1"/>
</dbReference>
<sequence>MVVTSAATVESNYDRESELMAIDRSKAGIKGLVDAGLAKLPRVFVHDHLNPEVKSRPPNANIEIPVIDLGGVTNDSTRRAEVINEIRNACQKWGFFQAVNHGIAATTLEEMISGIRRFHEQEPEAKEELYSRDESKKVTFNTKIDMSQALTAYWRDTLTCVMAPQPPAPGELPSACREIMLNYTNNVMNLGLTLFQLLSEALGLNPDHLKEIGCAEGLYVMGHYYPACPEPELTMGTGIHTDSGFLTVLLQDQMGGLQVLHDNQWIDVTPIPGALIINLGDLLQLITNDKFISVYHRVLAKNIGPRISIASFFRTYIQPENALRMYGPIKELLSEENPPLYKETNVVDYFKFKHVKGVEGTSALAHFKL</sequence>
<dbReference type="InterPro" id="IPR027443">
    <property type="entry name" value="IPNS-like_sf"/>
</dbReference>
<proteinExistence type="inferred from homology"/>
<dbReference type="Pfam" id="PF03171">
    <property type="entry name" value="2OG-FeII_Oxy"/>
    <property type="match status" value="1"/>
</dbReference>
<evidence type="ECO:0000256" key="1">
    <source>
        <dbReference type="ARBA" id="ARBA00001962"/>
    </source>
</evidence>
<feature type="domain" description="Fe2OG dioxygenase" evidence="7">
    <location>
        <begin position="216"/>
        <end position="315"/>
    </location>
</feature>
<dbReference type="GeneID" id="111298537"/>
<dbReference type="SUPFAM" id="SSF51197">
    <property type="entry name" value="Clavaminate synthase-like"/>
    <property type="match status" value="1"/>
</dbReference>
<gene>
    <name evidence="9" type="primary">LOC111298537</name>
</gene>
<evidence type="ECO:0000259" key="7">
    <source>
        <dbReference type="PROSITE" id="PS51471"/>
    </source>
</evidence>
<dbReference type="Pfam" id="PF14226">
    <property type="entry name" value="DIOX_N"/>
    <property type="match status" value="1"/>
</dbReference>
<keyword evidence="4 6" id="KW-0560">Oxidoreductase</keyword>
<comment type="similarity">
    <text evidence="2 6">Belongs to the iron/ascorbate-dependent oxidoreductase family.</text>
</comment>
<dbReference type="PANTHER" id="PTHR10209">
    <property type="entry name" value="OXIDOREDUCTASE, 2OG-FE II OXYGENASE FAMILY PROTEIN"/>
    <property type="match status" value="1"/>
</dbReference>
<evidence type="ECO:0000313" key="8">
    <source>
        <dbReference type="Proteomes" id="UP000515121"/>
    </source>
</evidence>
<evidence type="ECO:0000256" key="2">
    <source>
        <dbReference type="ARBA" id="ARBA00008056"/>
    </source>
</evidence>
<evidence type="ECO:0000256" key="6">
    <source>
        <dbReference type="RuleBase" id="RU003682"/>
    </source>
</evidence>
<protein>
    <submittedName>
        <fullName evidence="9">1-aminocyclopropane-1-carboxylate oxidase homolog 1-like</fullName>
    </submittedName>
</protein>
<dbReference type="FunFam" id="2.60.120.330:FF:000005">
    <property type="entry name" value="1-aminocyclopropane-1-carboxylate oxidase homolog 1"/>
    <property type="match status" value="1"/>
</dbReference>
<reference evidence="9" key="1">
    <citation type="submission" date="2025-08" db="UniProtKB">
        <authorList>
            <consortium name="RefSeq"/>
        </authorList>
    </citation>
    <scope>IDENTIFICATION</scope>
    <source>
        <tissue evidence="9">Fruit stalk</tissue>
    </source>
</reference>
<dbReference type="AlphaFoldDB" id="A0A6P5Z985"/>
<evidence type="ECO:0000256" key="3">
    <source>
        <dbReference type="ARBA" id="ARBA00022723"/>
    </source>
</evidence>
<organism evidence="8 9">
    <name type="scientific">Durio zibethinus</name>
    <name type="common">Durian</name>
    <dbReference type="NCBI Taxonomy" id="66656"/>
    <lineage>
        <taxon>Eukaryota</taxon>
        <taxon>Viridiplantae</taxon>
        <taxon>Streptophyta</taxon>
        <taxon>Embryophyta</taxon>
        <taxon>Tracheophyta</taxon>
        <taxon>Spermatophyta</taxon>
        <taxon>Magnoliopsida</taxon>
        <taxon>eudicotyledons</taxon>
        <taxon>Gunneridae</taxon>
        <taxon>Pentapetalae</taxon>
        <taxon>rosids</taxon>
        <taxon>malvids</taxon>
        <taxon>Malvales</taxon>
        <taxon>Malvaceae</taxon>
        <taxon>Helicteroideae</taxon>
        <taxon>Durio</taxon>
    </lineage>
</organism>
<dbReference type="GO" id="GO:0051213">
    <property type="term" value="F:dioxygenase activity"/>
    <property type="evidence" value="ECO:0007669"/>
    <property type="project" value="UniProtKB-ARBA"/>
</dbReference>
<dbReference type="Gene3D" id="2.60.120.330">
    <property type="entry name" value="B-lactam Antibiotic, Isopenicillin N Synthase, Chain"/>
    <property type="match status" value="1"/>
</dbReference>
<dbReference type="InterPro" id="IPR044861">
    <property type="entry name" value="IPNS-like_FE2OG_OXY"/>
</dbReference>
<keyword evidence="5 6" id="KW-0408">Iron</keyword>
<keyword evidence="8" id="KW-1185">Reference proteome</keyword>
<dbReference type="InterPro" id="IPR026992">
    <property type="entry name" value="DIOX_N"/>
</dbReference>
<keyword evidence="3 6" id="KW-0479">Metal-binding</keyword>
<dbReference type="KEGG" id="dzi:111298537"/>